<name>A0ABW1HGF5_9ACTN</name>
<dbReference type="Gene3D" id="3.40.50.150">
    <property type="entry name" value="Vaccinia Virus protein VP39"/>
    <property type="match status" value="1"/>
</dbReference>
<sequence>MDDADGRALVEHGYDALSYHYRAADAGDGQYAPWLAALHRRLPGAATVLDLGCGCGVPAARFLAAAGHHVTGVDISSVQVERARRLVPTGTFLRADATRVDLPRARPHPPAPARAAPPHRAHLHLAAPGRLAAGHRRRQRVDGHRGELARRPRRHVVEPCRRVDLPLLAAAGHRAGRRHVGQVAVSRPPDTPMSPTWRAQPGAQPRRGWGRRGFGTKVPFDISSSVVCCFPMRGARGLEACIQ</sequence>
<dbReference type="GO" id="GO:0032259">
    <property type="term" value="P:methylation"/>
    <property type="evidence" value="ECO:0007669"/>
    <property type="project" value="UniProtKB-KW"/>
</dbReference>
<reference evidence="4" key="1">
    <citation type="journal article" date="2019" name="Int. J. Syst. Evol. Microbiol.">
        <title>The Global Catalogue of Microorganisms (GCM) 10K type strain sequencing project: providing services to taxonomists for standard genome sequencing and annotation.</title>
        <authorList>
            <consortium name="The Broad Institute Genomics Platform"/>
            <consortium name="The Broad Institute Genome Sequencing Center for Infectious Disease"/>
            <person name="Wu L."/>
            <person name="Ma J."/>
        </authorList>
    </citation>
    <scope>NUCLEOTIDE SEQUENCE [LARGE SCALE GENOMIC DNA]</scope>
    <source>
        <strain evidence="4">CGMCC 4.7173</strain>
    </source>
</reference>
<dbReference type="EMBL" id="JBHSQQ010000008">
    <property type="protein sequence ID" value="MFC5940471.1"/>
    <property type="molecule type" value="Genomic_DNA"/>
</dbReference>
<organism evidence="3 4">
    <name type="scientific">Micromonospora harpali</name>
    <dbReference type="NCBI Taxonomy" id="1490225"/>
    <lineage>
        <taxon>Bacteria</taxon>
        <taxon>Bacillati</taxon>
        <taxon>Actinomycetota</taxon>
        <taxon>Actinomycetes</taxon>
        <taxon>Micromonosporales</taxon>
        <taxon>Micromonosporaceae</taxon>
        <taxon>Micromonospora</taxon>
    </lineage>
</organism>
<dbReference type="Proteomes" id="UP001596207">
    <property type="component" value="Unassembled WGS sequence"/>
</dbReference>
<dbReference type="SUPFAM" id="SSF53335">
    <property type="entry name" value="S-adenosyl-L-methionine-dependent methyltransferases"/>
    <property type="match status" value="1"/>
</dbReference>
<dbReference type="InterPro" id="IPR029063">
    <property type="entry name" value="SAM-dependent_MTases_sf"/>
</dbReference>
<dbReference type="CDD" id="cd02440">
    <property type="entry name" value="AdoMet_MTases"/>
    <property type="match status" value="1"/>
</dbReference>
<dbReference type="Pfam" id="PF13649">
    <property type="entry name" value="Methyltransf_25"/>
    <property type="match status" value="1"/>
</dbReference>
<feature type="domain" description="Methyltransferase" evidence="2">
    <location>
        <begin position="48"/>
        <end position="104"/>
    </location>
</feature>
<evidence type="ECO:0000313" key="3">
    <source>
        <dbReference type="EMBL" id="MFC5940471.1"/>
    </source>
</evidence>
<dbReference type="EC" id="2.1.-.-" evidence="3"/>
<dbReference type="InterPro" id="IPR041698">
    <property type="entry name" value="Methyltransf_25"/>
</dbReference>
<protein>
    <submittedName>
        <fullName evidence="3">Class I SAM-dependent methyltransferase</fullName>
        <ecNumber evidence="3">2.1.-.-</ecNumber>
    </submittedName>
</protein>
<keyword evidence="3" id="KW-0489">Methyltransferase</keyword>
<comment type="caution">
    <text evidence="3">The sequence shown here is derived from an EMBL/GenBank/DDBJ whole genome shotgun (WGS) entry which is preliminary data.</text>
</comment>
<keyword evidence="4" id="KW-1185">Reference proteome</keyword>
<evidence type="ECO:0000313" key="4">
    <source>
        <dbReference type="Proteomes" id="UP001596207"/>
    </source>
</evidence>
<proteinExistence type="predicted"/>
<keyword evidence="3" id="KW-0808">Transferase</keyword>
<dbReference type="RefSeq" id="WP_353900566.1">
    <property type="nucleotide sequence ID" value="NZ_CP158970.1"/>
</dbReference>
<accession>A0ABW1HGF5</accession>
<gene>
    <name evidence="3" type="ORF">ACFPZ4_03135</name>
</gene>
<evidence type="ECO:0000259" key="2">
    <source>
        <dbReference type="Pfam" id="PF13649"/>
    </source>
</evidence>
<evidence type="ECO:0000256" key="1">
    <source>
        <dbReference type="SAM" id="MobiDB-lite"/>
    </source>
</evidence>
<dbReference type="GO" id="GO:0008168">
    <property type="term" value="F:methyltransferase activity"/>
    <property type="evidence" value="ECO:0007669"/>
    <property type="project" value="UniProtKB-KW"/>
</dbReference>
<feature type="region of interest" description="Disordered" evidence="1">
    <location>
        <begin position="178"/>
        <end position="212"/>
    </location>
</feature>